<comment type="caution">
    <text evidence="2">The sequence shown here is derived from an EMBL/GenBank/DDBJ whole genome shotgun (WGS) entry which is preliminary data.</text>
</comment>
<accession>A0A7X5QED7</accession>
<dbReference type="PANTHER" id="PTHR48100">
    <property type="entry name" value="BROAD-SPECIFICITY PHOSPHATASE YOR283W-RELATED"/>
    <property type="match status" value="1"/>
</dbReference>
<dbReference type="SUPFAM" id="SSF53254">
    <property type="entry name" value="Phosphoglycerate mutase-like"/>
    <property type="match status" value="1"/>
</dbReference>
<dbReference type="EMBL" id="PUJW01000010">
    <property type="protein sequence ID" value="NHB92785.1"/>
    <property type="molecule type" value="Genomic_DNA"/>
</dbReference>
<dbReference type="AlphaFoldDB" id="A0A7X5QED7"/>
<gene>
    <name evidence="2" type="ORF">C5469_11770</name>
</gene>
<organism evidence="2 3">
    <name type="scientific">Photorhabdus cinerea</name>
    <dbReference type="NCBI Taxonomy" id="471575"/>
    <lineage>
        <taxon>Bacteria</taxon>
        <taxon>Pseudomonadati</taxon>
        <taxon>Pseudomonadota</taxon>
        <taxon>Gammaproteobacteria</taxon>
        <taxon>Enterobacterales</taxon>
        <taxon>Morganellaceae</taxon>
        <taxon>Photorhabdus</taxon>
    </lineage>
</organism>
<dbReference type="Gene3D" id="3.40.50.1240">
    <property type="entry name" value="Phosphoglycerate mutase-like"/>
    <property type="match status" value="1"/>
</dbReference>
<dbReference type="GO" id="GO:0005737">
    <property type="term" value="C:cytoplasm"/>
    <property type="evidence" value="ECO:0007669"/>
    <property type="project" value="TreeGrafter"/>
</dbReference>
<dbReference type="Proteomes" id="UP000591844">
    <property type="component" value="Unassembled WGS sequence"/>
</dbReference>
<keyword evidence="1" id="KW-0812">Transmembrane</keyword>
<dbReference type="Pfam" id="PF00300">
    <property type="entry name" value="His_Phos_1"/>
    <property type="match status" value="1"/>
</dbReference>
<name>A0A7X5QED7_9GAMM</name>
<dbReference type="RefSeq" id="WP_166306471.1">
    <property type="nucleotide sequence ID" value="NZ_CAWPIB010000010.1"/>
</dbReference>
<keyword evidence="1" id="KW-1133">Transmembrane helix</keyword>
<evidence type="ECO:0008006" key="4">
    <source>
        <dbReference type="Google" id="ProtNLM"/>
    </source>
</evidence>
<dbReference type="InterPro" id="IPR050275">
    <property type="entry name" value="PGM_Phosphatase"/>
</dbReference>
<dbReference type="PANTHER" id="PTHR48100:SF1">
    <property type="entry name" value="HISTIDINE PHOSPHATASE FAMILY PROTEIN-RELATED"/>
    <property type="match status" value="1"/>
</dbReference>
<dbReference type="CDD" id="cd07067">
    <property type="entry name" value="HP_PGM_like"/>
    <property type="match status" value="1"/>
</dbReference>
<sequence length="217" mass="24474">MTSTHSHRFVFIRHAEATCNLQNDNMLISSVSPDSSLTHVGQQQTQLLADHFPQELLGAQIFCSPMCRAVQTANPLAMRHSLPLIHDERLEEVRITSPLTPPLSLSAWDAMLEERLDKPTTEVKPGVETVVAQQARVADFLLERHRHRSEEKLTVVVSHAFTIELAIFVLLGLELAMLQRWRIRISNTALHVVENEEVGGKSRLVLVNAKTHLGFWL</sequence>
<dbReference type="InterPro" id="IPR013078">
    <property type="entry name" value="His_Pase_superF_clade-1"/>
</dbReference>
<proteinExistence type="predicted"/>
<keyword evidence="1" id="KW-0472">Membrane</keyword>
<protein>
    <recommendedName>
        <fullName evidence="4">Histidine phosphatase family protein</fullName>
    </recommendedName>
</protein>
<feature type="transmembrane region" description="Helical" evidence="1">
    <location>
        <begin position="153"/>
        <end position="176"/>
    </location>
</feature>
<dbReference type="SMART" id="SM00855">
    <property type="entry name" value="PGAM"/>
    <property type="match status" value="1"/>
</dbReference>
<dbReference type="InterPro" id="IPR029033">
    <property type="entry name" value="His_PPase_superfam"/>
</dbReference>
<evidence type="ECO:0000313" key="2">
    <source>
        <dbReference type="EMBL" id="NHB92785.1"/>
    </source>
</evidence>
<evidence type="ECO:0000256" key="1">
    <source>
        <dbReference type="SAM" id="Phobius"/>
    </source>
</evidence>
<reference evidence="2 3" key="1">
    <citation type="submission" date="2018-02" db="EMBL/GenBank/DDBJ databases">
        <authorList>
            <person name="Machado R.A."/>
        </authorList>
    </citation>
    <scope>NUCLEOTIDE SEQUENCE [LARGE SCALE GENOMIC DNA]</scope>
    <source>
        <strain evidence="2 3">DSM 19724</strain>
    </source>
</reference>
<keyword evidence="3" id="KW-1185">Reference proteome</keyword>
<dbReference type="GO" id="GO:0016791">
    <property type="term" value="F:phosphatase activity"/>
    <property type="evidence" value="ECO:0007669"/>
    <property type="project" value="TreeGrafter"/>
</dbReference>
<evidence type="ECO:0000313" key="3">
    <source>
        <dbReference type="Proteomes" id="UP000591844"/>
    </source>
</evidence>